<evidence type="ECO:0000256" key="1">
    <source>
        <dbReference type="SAM" id="Phobius"/>
    </source>
</evidence>
<keyword evidence="1" id="KW-1133">Transmembrane helix</keyword>
<dbReference type="RefSeq" id="WP_150405833.1">
    <property type="nucleotide sequence ID" value="NZ_VXLC01000018.1"/>
</dbReference>
<reference evidence="2 3" key="1">
    <citation type="submission" date="2019-09" db="EMBL/GenBank/DDBJ databases">
        <authorList>
            <person name="Wang X."/>
        </authorList>
    </citation>
    <scope>NUCLEOTIDE SEQUENCE [LARGE SCALE GENOMIC DNA]</scope>
    <source>
        <strain evidence="2 3">CICC 11023</strain>
    </source>
</reference>
<keyword evidence="1" id="KW-0472">Membrane</keyword>
<protein>
    <submittedName>
        <fullName evidence="2">Uncharacterized protein</fullName>
    </submittedName>
</protein>
<dbReference type="AlphaFoldDB" id="A0A5N0EAU2"/>
<keyword evidence="3" id="KW-1185">Reference proteome</keyword>
<dbReference type="Proteomes" id="UP000323876">
    <property type="component" value="Unassembled WGS sequence"/>
</dbReference>
<sequence>MSKFFAIPRVDTYFVLMTTVITVLGINPLIDVFRGTASPLDWILVILVVINWIVAAIALTRWYHHRSNQ</sequence>
<evidence type="ECO:0000313" key="2">
    <source>
        <dbReference type="EMBL" id="KAA8884611.1"/>
    </source>
</evidence>
<dbReference type="EMBL" id="VXLC01000018">
    <property type="protein sequence ID" value="KAA8884611.1"/>
    <property type="molecule type" value="Genomic_DNA"/>
</dbReference>
<accession>A0A5N0EAU2</accession>
<feature type="transmembrane region" description="Helical" evidence="1">
    <location>
        <begin position="12"/>
        <end position="30"/>
    </location>
</feature>
<keyword evidence="1" id="KW-0812">Transmembrane</keyword>
<gene>
    <name evidence="2" type="ORF">F3087_31965</name>
</gene>
<name>A0A5N0EAU2_9NOCA</name>
<feature type="transmembrane region" description="Helical" evidence="1">
    <location>
        <begin position="42"/>
        <end position="63"/>
    </location>
</feature>
<comment type="caution">
    <text evidence="2">The sequence shown here is derived from an EMBL/GenBank/DDBJ whole genome shotgun (WGS) entry which is preliminary data.</text>
</comment>
<organism evidence="2 3">
    <name type="scientific">Nocardia colli</name>
    <dbReference type="NCBI Taxonomy" id="2545717"/>
    <lineage>
        <taxon>Bacteria</taxon>
        <taxon>Bacillati</taxon>
        <taxon>Actinomycetota</taxon>
        <taxon>Actinomycetes</taxon>
        <taxon>Mycobacteriales</taxon>
        <taxon>Nocardiaceae</taxon>
        <taxon>Nocardia</taxon>
    </lineage>
</organism>
<proteinExistence type="predicted"/>
<evidence type="ECO:0000313" key="3">
    <source>
        <dbReference type="Proteomes" id="UP000323876"/>
    </source>
</evidence>